<evidence type="ECO:0000256" key="1">
    <source>
        <dbReference type="ARBA" id="ARBA00008552"/>
    </source>
</evidence>
<dbReference type="Gene3D" id="2.10.25.10">
    <property type="entry name" value="Laminin"/>
    <property type="match status" value="1"/>
</dbReference>
<keyword evidence="2" id="KW-0378">Hydrolase</keyword>
<dbReference type="Gene3D" id="2.60.40.10">
    <property type="entry name" value="Immunoglobulins"/>
    <property type="match status" value="1"/>
</dbReference>
<dbReference type="InterPro" id="IPR000421">
    <property type="entry name" value="FA58C"/>
</dbReference>
<dbReference type="SMART" id="SM00181">
    <property type="entry name" value="EGF"/>
    <property type="match status" value="1"/>
</dbReference>
<name>K1QV09_MAGGI</name>
<dbReference type="AlphaFoldDB" id="K1QV09"/>
<keyword evidence="5" id="KW-0645">Protease</keyword>
<dbReference type="SUPFAM" id="SSF49785">
    <property type="entry name" value="Galactose-binding domain-like"/>
    <property type="match status" value="1"/>
</dbReference>
<dbReference type="PROSITE" id="PS00010">
    <property type="entry name" value="ASX_HYDROXYL"/>
    <property type="match status" value="1"/>
</dbReference>
<comment type="similarity">
    <text evidence="1">Belongs to the peptidase C78 family.</text>
</comment>
<dbReference type="InterPro" id="IPR000152">
    <property type="entry name" value="EGF-type_Asp/Asn_hydroxyl_site"/>
</dbReference>
<dbReference type="PANTHER" id="PTHR48153:SF3">
    <property type="entry name" value="INACTIVE UFM1-SPECIFIC PROTEASE 1"/>
    <property type="match status" value="1"/>
</dbReference>
<proteinExistence type="inferred from homology"/>
<evidence type="ECO:0000256" key="4">
    <source>
        <dbReference type="PROSITE-ProRule" id="PRU00076"/>
    </source>
</evidence>
<evidence type="ECO:0000256" key="2">
    <source>
        <dbReference type="ARBA" id="ARBA00022801"/>
    </source>
</evidence>
<keyword evidence="3 4" id="KW-1015">Disulfide bond</keyword>
<dbReference type="SUPFAM" id="SSF57196">
    <property type="entry name" value="EGF/Laminin"/>
    <property type="match status" value="1"/>
</dbReference>
<dbReference type="GO" id="GO:0005509">
    <property type="term" value="F:calcium ion binding"/>
    <property type="evidence" value="ECO:0007669"/>
    <property type="project" value="InterPro"/>
</dbReference>
<dbReference type="PROSITE" id="PS00022">
    <property type="entry name" value="EGF_1"/>
    <property type="match status" value="1"/>
</dbReference>
<sequence>MNPLLQNVHASLPPLDPAAVLVRGDYLYYHYGCDGVNDQGWGCGYRTLQTMCSWIQGQRGESMRDVPSIKKFQDALVAMEDKPKSFAGSKEWIGSFELCICIDYFYEVPCRLLHVTSGDRLVDHLPDLQKHFWEFGSIIMMGKTFSPKLLTSYIFWGDSDNASKGIVGVSIEKKSLLVVDPHFSGSLPSVEDLYDSGMSGYNLKDVYIRPGPGGTVLFDNEDIFKLIEIAKSLPPVWSKHAHMGFFGTFTGEQRINIKLEAEDPERTRLHFEVVSGDLPKGVSLNNATGYVTGIAPDVDDIFKFTIRAIDEHGKYADAIFKMETVAKDHCATTPCLHGGTCIDTRGWFNCSCTDRYGGPRCEFTCASQSLGVSDKRKIPDAQMSGYLTYSTYLESNGRYGSSGYGWVGSNANSWLQLIRSVITGKDTGKCNLTKVYAVRNQGYSSSYYSTGYTLSISIDGTTFLPVNNTNGGKHTFHASTGNYQYSLPKPVDARFVRFHPTSYHNKPQLKVELYGCHYK</sequence>
<dbReference type="PROSITE" id="PS50022">
    <property type="entry name" value="FA58C_3"/>
    <property type="match status" value="1"/>
</dbReference>
<dbReference type="PROSITE" id="PS50026">
    <property type="entry name" value="EGF_3"/>
    <property type="match status" value="1"/>
</dbReference>
<dbReference type="HOGENOM" id="CLU_525034_0_0_1"/>
<dbReference type="PANTHER" id="PTHR48153">
    <property type="entry name" value="UFM1-SPECIFIC PROTEASE 2"/>
    <property type="match status" value="1"/>
</dbReference>
<evidence type="ECO:0000256" key="3">
    <source>
        <dbReference type="ARBA" id="ARBA00023157"/>
    </source>
</evidence>
<dbReference type="InterPro" id="IPR013783">
    <property type="entry name" value="Ig-like_fold"/>
</dbReference>
<dbReference type="CDD" id="cd00054">
    <property type="entry name" value="EGF_CA"/>
    <property type="match status" value="1"/>
</dbReference>
<protein>
    <submittedName>
        <fullName evidence="5">Ufm1-specific protease 1</fullName>
    </submittedName>
</protein>
<dbReference type="Pfam" id="PF00008">
    <property type="entry name" value="EGF"/>
    <property type="match status" value="1"/>
</dbReference>
<keyword evidence="4" id="KW-0245">EGF-like domain</keyword>
<dbReference type="GO" id="GO:0071567">
    <property type="term" value="F:deUFMylase activity"/>
    <property type="evidence" value="ECO:0007669"/>
    <property type="project" value="UniProtKB-ARBA"/>
</dbReference>
<evidence type="ECO:0000313" key="5">
    <source>
        <dbReference type="EMBL" id="EKC40677.1"/>
    </source>
</evidence>
<dbReference type="Gene3D" id="3.90.70.130">
    <property type="match status" value="1"/>
</dbReference>
<dbReference type="Gene3D" id="2.60.120.260">
    <property type="entry name" value="Galactose-binding domain-like"/>
    <property type="match status" value="1"/>
</dbReference>
<dbReference type="InParanoid" id="K1QV09"/>
<dbReference type="SMART" id="SM00179">
    <property type="entry name" value="EGF_CA"/>
    <property type="match status" value="1"/>
</dbReference>
<comment type="caution">
    <text evidence="4">Lacks conserved residue(s) required for the propagation of feature annotation.</text>
</comment>
<dbReference type="EMBL" id="JH816523">
    <property type="protein sequence ID" value="EKC40677.1"/>
    <property type="molecule type" value="Genomic_DNA"/>
</dbReference>
<dbReference type="InterPro" id="IPR001881">
    <property type="entry name" value="EGF-like_Ca-bd_dom"/>
</dbReference>
<accession>K1QV09</accession>
<feature type="disulfide bond" evidence="4">
    <location>
        <begin position="352"/>
        <end position="361"/>
    </location>
</feature>
<dbReference type="Pfam" id="PF05345">
    <property type="entry name" value="He_PIG"/>
    <property type="match status" value="1"/>
</dbReference>
<dbReference type="Pfam" id="PF07910">
    <property type="entry name" value="Peptidase_C78"/>
    <property type="match status" value="1"/>
</dbReference>
<reference evidence="5" key="1">
    <citation type="journal article" date="2012" name="Nature">
        <title>The oyster genome reveals stress adaptation and complexity of shell formation.</title>
        <authorList>
            <person name="Zhang G."/>
            <person name="Fang X."/>
            <person name="Guo X."/>
            <person name="Li L."/>
            <person name="Luo R."/>
            <person name="Xu F."/>
            <person name="Yang P."/>
            <person name="Zhang L."/>
            <person name="Wang X."/>
            <person name="Qi H."/>
            <person name="Xiong Z."/>
            <person name="Que H."/>
            <person name="Xie Y."/>
            <person name="Holland P.W."/>
            <person name="Paps J."/>
            <person name="Zhu Y."/>
            <person name="Wu F."/>
            <person name="Chen Y."/>
            <person name="Wang J."/>
            <person name="Peng C."/>
            <person name="Meng J."/>
            <person name="Yang L."/>
            <person name="Liu J."/>
            <person name="Wen B."/>
            <person name="Zhang N."/>
            <person name="Huang Z."/>
            <person name="Zhu Q."/>
            <person name="Feng Y."/>
            <person name="Mount A."/>
            <person name="Hedgecock D."/>
            <person name="Xu Z."/>
            <person name="Liu Y."/>
            <person name="Domazet-Loso T."/>
            <person name="Du Y."/>
            <person name="Sun X."/>
            <person name="Zhang S."/>
            <person name="Liu B."/>
            <person name="Cheng P."/>
            <person name="Jiang X."/>
            <person name="Li J."/>
            <person name="Fan D."/>
            <person name="Wang W."/>
            <person name="Fu W."/>
            <person name="Wang T."/>
            <person name="Wang B."/>
            <person name="Zhang J."/>
            <person name="Peng Z."/>
            <person name="Li Y."/>
            <person name="Li N."/>
            <person name="Wang J."/>
            <person name="Chen M."/>
            <person name="He Y."/>
            <person name="Tan F."/>
            <person name="Song X."/>
            <person name="Zheng Q."/>
            <person name="Huang R."/>
            <person name="Yang H."/>
            <person name="Du X."/>
            <person name="Chen L."/>
            <person name="Yang M."/>
            <person name="Gaffney P.M."/>
            <person name="Wang S."/>
            <person name="Luo L."/>
            <person name="She Z."/>
            <person name="Ming Y."/>
            <person name="Huang W."/>
            <person name="Zhang S."/>
            <person name="Huang B."/>
            <person name="Zhang Y."/>
            <person name="Qu T."/>
            <person name="Ni P."/>
            <person name="Miao G."/>
            <person name="Wang J."/>
            <person name="Wang Q."/>
            <person name="Steinberg C.E."/>
            <person name="Wang H."/>
            <person name="Li N."/>
            <person name="Qian L."/>
            <person name="Zhang G."/>
            <person name="Li Y."/>
            <person name="Yang H."/>
            <person name="Liu X."/>
            <person name="Wang J."/>
            <person name="Yin Y."/>
            <person name="Wang J."/>
        </authorList>
    </citation>
    <scope>NUCLEOTIDE SEQUENCE [LARGE SCALE GENOMIC DNA]</scope>
    <source>
        <strain evidence="5">05x7-T-G4-1.051#20</strain>
    </source>
</reference>
<gene>
    <name evidence="5" type="ORF">CGI_10014101</name>
</gene>
<dbReference type="InterPro" id="IPR000742">
    <property type="entry name" value="EGF"/>
</dbReference>
<dbReference type="InterPro" id="IPR012462">
    <property type="entry name" value="UFSP1/2_DUB_cat"/>
</dbReference>
<dbReference type="MEROPS" id="C78.001"/>
<dbReference type="GO" id="GO:0006508">
    <property type="term" value="P:proteolysis"/>
    <property type="evidence" value="ECO:0007669"/>
    <property type="project" value="UniProtKB-KW"/>
</dbReference>
<dbReference type="Pfam" id="PF00754">
    <property type="entry name" value="F5_F8_type_C"/>
    <property type="match status" value="1"/>
</dbReference>
<dbReference type="InterPro" id="IPR008979">
    <property type="entry name" value="Galactose-bd-like_sf"/>
</dbReference>
<organism evidence="5">
    <name type="scientific">Magallana gigas</name>
    <name type="common">Pacific oyster</name>
    <name type="synonym">Crassostrea gigas</name>
    <dbReference type="NCBI Taxonomy" id="29159"/>
    <lineage>
        <taxon>Eukaryota</taxon>
        <taxon>Metazoa</taxon>
        <taxon>Spiralia</taxon>
        <taxon>Lophotrochozoa</taxon>
        <taxon>Mollusca</taxon>
        <taxon>Bivalvia</taxon>
        <taxon>Autobranchia</taxon>
        <taxon>Pteriomorphia</taxon>
        <taxon>Ostreida</taxon>
        <taxon>Ostreoidea</taxon>
        <taxon>Ostreidae</taxon>
        <taxon>Magallana</taxon>
    </lineage>
</organism>